<sequence length="375" mass="41364">MRVASHLPLPPDRSMNFHRWSQSLAAAMCLTLVSSGLNAQDDAPAGVLHQQFIYDEAPFPSCHASTICQTSNGLAAAWFGGEREGAKDVSIWVSDHDGNSWSAPRMVADGVQPDGSRHPCWNPVLFHAPSGATWLFIKVGPSPKDWWGEVLFSDDSGKTFRDRTRLPEGVLGPIRCKPELVDHGKTLLCGSSTEHDGWRVHFERLTLTGKADSDAVSASHWDRGEAIHDGKEFAAIQPTILRLADGRLRALCRTMQSVIVQTDSNDNGRTWTKPIATDMPNPNSGIDVVTAKDGRHWLISNPLPSKENGWGGRSRLTLSVSTDGKTYREVAVLENEPKGEFSYPAIIQADDGKLHMTYTWKRKKIKHVIFDPNAI</sequence>
<evidence type="ECO:0000313" key="3">
    <source>
        <dbReference type="EMBL" id="CAD71993.1"/>
    </source>
</evidence>
<dbReference type="eggNOG" id="COG4692">
    <property type="taxonomic scope" value="Bacteria"/>
</dbReference>
<organism evidence="3 4">
    <name type="scientific">Rhodopirellula baltica (strain DSM 10527 / NCIMB 13988 / SH1)</name>
    <dbReference type="NCBI Taxonomy" id="243090"/>
    <lineage>
        <taxon>Bacteria</taxon>
        <taxon>Pseudomonadati</taxon>
        <taxon>Planctomycetota</taxon>
        <taxon>Planctomycetia</taxon>
        <taxon>Pirellulales</taxon>
        <taxon>Pirellulaceae</taxon>
        <taxon>Rhodopirellula</taxon>
    </lineage>
</organism>
<dbReference type="Gene3D" id="2.120.10.10">
    <property type="match status" value="1"/>
</dbReference>
<dbReference type="CAZy" id="GH33">
    <property type="family name" value="Glycoside Hydrolase Family 33"/>
</dbReference>
<dbReference type="EnsemblBacteria" id="CAD71993">
    <property type="protein sequence ID" value="CAD71993"/>
    <property type="gene ID" value="RB1257"/>
</dbReference>
<dbReference type="CDD" id="cd15482">
    <property type="entry name" value="Sialidase_non-viral"/>
    <property type="match status" value="1"/>
</dbReference>
<evidence type="ECO:0000259" key="2">
    <source>
        <dbReference type="Pfam" id="PF13088"/>
    </source>
</evidence>
<dbReference type="AlphaFoldDB" id="Q7UXL3"/>
<dbReference type="KEGG" id="rba:RB1257"/>
<gene>
    <name evidence="3" type="ordered locus">RB1257</name>
</gene>
<dbReference type="HOGENOM" id="CLU_007128_1_0_0"/>
<feature type="chain" id="PRO_5004292436" description="Sialidase domain-containing protein" evidence="1">
    <location>
        <begin position="40"/>
        <end position="375"/>
    </location>
</feature>
<dbReference type="PANTHER" id="PTHR43752:SF2">
    <property type="entry name" value="BNR_ASP-BOX REPEAT FAMILY PROTEIN"/>
    <property type="match status" value="1"/>
</dbReference>
<keyword evidence="1" id="KW-0732">Signal</keyword>
<keyword evidence="4" id="KW-1185">Reference proteome</keyword>
<evidence type="ECO:0000256" key="1">
    <source>
        <dbReference type="SAM" id="SignalP"/>
    </source>
</evidence>
<evidence type="ECO:0000313" key="4">
    <source>
        <dbReference type="Proteomes" id="UP000001025"/>
    </source>
</evidence>
<feature type="domain" description="Sialidase" evidence="2">
    <location>
        <begin position="74"/>
        <end position="356"/>
    </location>
</feature>
<protein>
    <recommendedName>
        <fullName evidence="2">Sialidase domain-containing protein</fullName>
    </recommendedName>
</protein>
<dbReference type="InterPro" id="IPR011040">
    <property type="entry name" value="Sialidase"/>
</dbReference>
<dbReference type="InterPro" id="IPR036278">
    <property type="entry name" value="Sialidase_sf"/>
</dbReference>
<dbReference type="PANTHER" id="PTHR43752">
    <property type="entry name" value="BNR/ASP-BOX REPEAT FAMILY PROTEIN"/>
    <property type="match status" value="1"/>
</dbReference>
<dbReference type="PATRIC" id="fig|243090.15.peg.574"/>
<dbReference type="EMBL" id="BX294135">
    <property type="protein sequence ID" value="CAD71993.1"/>
    <property type="molecule type" value="Genomic_DNA"/>
</dbReference>
<dbReference type="Proteomes" id="UP000001025">
    <property type="component" value="Chromosome"/>
</dbReference>
<reference evidence="3 4" key="1">
    <citation type="journal article" date="2003" name="Proc. Natl. Acad. Sci. U.S.A.">
        <title>Complete genome sequence of the marine planctomycete Pirellula sp. strain 1.</title>
        <authorList>
            <person name="Gloeckner F.O."/>
            <person name="Kube M."/>
            <person name="Bauer M."/>
            <person name="Teeling H."/>
            <person name="Lombardot T."/>
            <person name="Ludwig W."/>
            <person name="Gade D."/>
            <person name="Beck A."/>
            <person name="Borzym K."/>
            <person name="Heitmann K."/>
            <person name="Rabus R."/>
            <person name="Schlesner H."/>
            <person name="Amann R."/>
            <person name="Reinhardt R."/>
        </authorList>
    </citation>
    <scope>NUCLEOTIDE SEQUENCE [LARGE SCALE GENOMIC DNA]</scope>
    <source>
        <strain evidence="4">DSM 10527 / NCIMB 13988 / SH1</strain>
    </source>
</reference>
<dbReference type="InParanoid" id="Q7UXL3"/>
<accession>Q7UXL3</accession>
<feature type="signal peptide" evidence="1">
    <location>
        <begin position="1"/>
        <end position="39"/>
    </location>
</feature>
<dbReference type="SUPFAM" id="SSF50939">
    <property type="entry name" value="Sialidases"/>
    <property type="match status" value="1"/>
</dbReference>
<dbReference type="STRING" id="243090.RB1257"/>
<name>Q7UXL3_RHOBA</name>
<dbReference type="Pfam" id="PF13088">
    <property type="entry name" value="BNR_2"/>
    <property type="match status" value="1"/>
</dbReference>
<proteinExistence type="predicted"/>
<dbReference type="OrthoDB" id="41724at2"/>